<dbReference type="InterPro" id="IPR011990">
    <property type="entry name" value="TPR-like_helical_dom_sf"/>
</dbReference>
<dbReference type="InterPro" id="IPR006597">
    <property type="entry name" value="Sel1-like"/>
</dbReference>
<dbReference type="InterPro" id="IPR050767">
    <property type="entry name" value="Sel1_AlgK"/>
</dbReference>
<dbReference type="SMART" id="SM00671">
    <property type="entry name" value="SEL1"/>
    <property type="match status" value="5"/>
</dbReference>
<dbReference type="EMBL" id="CP028923">
    <property type="protein sequence ID" value="QCK16702.1"/>
    <property type="molecule type" value="Genomic_DNA"/>
</dbReference>
<protein>
    <recommendedName>
        <fullName evidence="3">Sel1 repeat family protein</fullName>
    </recommendedName>
</protein>
<sequence length="614" mass="70277">MILFSSIQALGQDFEKFYEEGNYDAIKVGAQAGMSEAQFFLGKMYANGKGEAKDIDKALKYYRKAADQGNAKAMNNIGVQYYSGKNIPQDYAKAIYWWEKASELGNQVSTRNLGVVYRFGRGVDKDLLKASNYFNDAVDNGNYKAYLDLGYMHESEMEDYQSAMIYFSYAAKNGVAAGFKEMGDVYRYGKGINRNLSIAKRLYEKAVEEGDTNAKEQLEKLEQLGVIGVYEPVPHDKIDGEYGKDVFSTPVFFWTSPNSEQFDEMANNEVTYDYYGKYGFNEDRRHKIAEILSKNSKNQGVSVIQKEGYFTLSHEPQSGYSKWVFPDFKLRTSSKKYHEYHFKKVFYLNISIPEGKAMAEMKLPIELRTSICPTSGLYIRLKKNGKIYFEGVNSKNKDRESVFISKEAFKDEERIAILFSAYSSGYWTIQTNKGDVLSGYGALKEDFIKGSSNHCFFEGDINIHEIQIYEDYAFEDEEIAMGLKSEDIQNIQRNIGKKLGDYANRLFKFSNQYDFNGWEYLNHQITFLERQTTTIKGSEDAVIKDDKSFVYYSVGTLIKGKNSKGEIITLPVNNTIGINEKDMKLVGLHIESEFEDKEVVIINDLESFLLNEEL</sequence>
<dbReference type="AlphaFoldDB" id="A0A4D7JW06"/>
<dbReference type="RefSeq" id="WP_137092294.1">
    <property type="nucleotide sequence ID" value="NZ_CP028923.1"/>
</dbReference>
<dbReference type="Pfam" id="PF08238">
    <property type="entry name" value="Sel1"/>
    <property type="match status" value="5"/>
</dbReference>
<evidence type="ECO:0008006" key="3">
    <source>
        <dbReference type="Google" id="ProtNLM"/>
    </source>
</evidence>
<keyword evidence="2" id="KW-1185">Reference proteome</keyword>
<accession>A0A4D7JW06</accession>
<evidence type="ECO:0000313" key="2">
    <source>
        <dbReference type="Proteomes" id="UP000298616"/>
    </source>
</evidence>
<dbReference type="SUPFAM" id="SSF81901">
    <property type="entry name" value="HCP-like"/>
    <property type="match status" value="2"/>
</dbReference>
<dbReference type="Proteomes" id="UP000298616">
    <property type="component" value="Chromosome"/>
</dbReference>
<organism evidence="1 2">
    <name type="scientific">Mangrovivirga cuniculi</name>
    <dbReference type="NCBI Taxonomy" id="2715131"/>
    <lineage>
        <taxon>Bacteria</taxon>
        <taxon>Pseudomonadati</taxon>
        <taxon>Bacteroidota</taxon>
        <taxon>Cytophagia</taxon>
        <taxon>Cytophagales</taxon>
        <taxon>Mangrovivirgaceae</taxon>
        <taxon>Mangrovivirga</taxon>
    </lineage>
</organism>
<dbReference type="PANTHER" id="PTHR11102">
    <property type="entry name" value="SEL-1-LIKE PROTEIN"/>
    <property type="match status" value="1"/>
</dbReference>
<gene>
    <name evidence="1" type="ORF">DCC35_19170</name>
</gene>
<proteinExistence type="predicted"/>
<dbReference type="GO" id="GO:0036503">
    <property type="term" value="P:ERAD pathway"/>
    <property type="evidence" value="ECO:0007669"/>
    <property type="project" value="TreeGrafter"/>
</dbReference>
<dbReference type="PANTHER" id="PTHR11102:SF160">
    <property type="entry name" value="ERAD-ASSOCIATED E3 UBIQUITIN-PROTEIN LIGASE COMPONENT HRD3"/>
    <property type="match status" value="1"/>
</dbReference>
<reference evidence="1 2" key="1">
    <citation type="submission" date="2018-04" db="EMBL/GenBank/DDBJ databases">
        <title>Complete genome uncultured novel isolate.</title>
        <authorList>
            <person name="Merlino G."/>
        </authorList>
    </citation>
    <scope>NUCLEOTIDE SEQUENCE [LARGE SCALE GENOMIC DNA]</scope>
    <source>
        <strain evidence="2">R1DC9</strain>
    </source>
</reference>
<dbReference type="OrthoDB" id="9813021at2"/>
<dbReference type="KEGG" id="fpf:DCC35_19170"/>
<name>A0A4D7JW06_9BACT</name>
<dbReference type="Gene3D" id="1.25.40.10">
    <property type="entry name" value="Tetratricopeptide repeat domain"/>
    <property type="match status" value="1"/>
</dbReference>
<evidence type="ECO:0000313" key="1">
    <source>
        <dbReference type="EMBL" id="QCK16702.1"/>
    </source>
</evidence>